<gene>
    <name evidence="1" type="ORF">CO073_04075</name>
</gene>
<evidence type="ECO:0000313" key="1">
    <source>
        <dbReference type="EMBL" id="PJC01212.1"/>
    </source>
</evidence>
<organism evidence="1 2">
    <name type="scientific">Candidatus Komeilibacteria bacterium CG_4_9_14_0_8_um_filter_36_9</name>
    <dbReference type="NCBI Taxonomy" id="1974473"/>
    <lineage>
        <taxon>Bacteria</taxon>
        <taxon>Candidatus Komeiliibacteriota</taxon>
    </lineage>
</organism>
<name>A0A2M8DQD2_9BACT</name>
<protein>
    <submittedName>
        <fullName evidence="1">Uncharacterized protein</fullName>
    </submittedName>
</protein>
<dbReference type="EMBL" id="PFSY01000186">
    <property type="protein sequence ID" value="PJC01212.1"/>
    <property type="molecule type" value="Genomic_DNA"/>
</dbReference>
<comment type="caution">
    <text evidence="1">The sequence shown here is derived from an EMBL/GenBank/DDBJ whole genome shotgun (WGS) entry which is preliminary data.</text>
</comment>
<sequence>MYAGLNALNQAIAMARSLQVQADVPVTVVSCDCEQDKKKKMLANTNIKLIPCECGGHKTLAKMVADVLAN</sequence>
<dbReference type="Proteomes" id="UP000230136">
    <property type="component" value="Unassembled WGS sequence"/>
</dbReference>
<accession>A0A2M8DQD2</accession>
<evidence type="ECO:0000313" key="2">
    <source>
        <dbReference type="Proteomes" id="UP000230136"/>
    </source>
</evidence>
<proteinExistence type="predicted"/>
<reference evidence="2" key="1">
    <citation type="submission" date="2017-09" db="EMBL/GenBank/DDBJ databases">
        <title>Depth-based differentiation of microbial function through sediment-hosted aquifers and enrichment of novel symbionts in the deep terrestrial subsurface.</title>
        <authorList>
            <person name="Probst A.J."/>
            <person name="Ladd B."/>
            <person name="Jarett J.K."/>
            <person name="Geller-Mcgrath D.E."/>
            <person name="Sieber C.M.K."/>
            <person name="Emerson J.B."/>
            <person name="Anantharaman K."/>
            <person name="Thomas B.C."/>
            <person name="Malmstrom R."/>
            <person name="Stieglmeier M."/>
            <person name="Klingl A."/>
            <person name="Woyke T."/>
            <person name="Ryan C.M."/>
            <person name="Banfield J.F."/>
        </authorList>
    </citation>
    <scope>NUCLEOTIDE SEQUENCE [LARGE SCALE GENOMIC DNA]</scope>
</reference>
<dbReference type="AlphaFoldDB" id="A0A2M8DQD2"/>